<dbReference type="PATRIC" id="fig|1122985.7.peg.1929"/>
<protein>
    <recommendedName>
        <fullName evidence="3">DUF4843 domain-containing protein</fullName>
    </recommendedName>
</protein>
<comment type="caution">
    <text evidence="1">The sequence shown here is derived from an EMBL/GenBank/DDBJ whole genome shotgun (WGS) entry which is preliminary data.</text>
</comment>
<dbReference type="Proteomes" id="UP000027442">
    <property type="component" value="Unassembled WGS sequence"/>
</dbReference>
<keyword evidence="2" id="KW-1185">Reference proteome</keyword>
<evidence type="ECO:0000313" key="1">
    <source>
        <dbReference type="EMBL" id="KDR52078.1"/>
    </source>
</evidence>
<reference evidence="1 2" key="1">
    <citation type="submission" date="2013-08" db="EMBL/GenBank/DDBJ databases">
        <authorList>
            <person name="Weinstock G."/>
            <person name="Sodergren E."/>
            <person name="Wylie T."/>
            <person name="Fulton L."/>
            <person name="Fulton R."/>
            <person name="Fronick C."/>
            <person name="O'Laughlin M."/>
            <person name="Godfrey J."/>
            <person name="Miner T."/>
            <person name="Herter B."/>
            <person name="Appelbaum E."/>
            <person name="Cordes M."/>
            <person name="Lek S."/>
            <person name="Wollam A."/>
            <person name="Pepin K.H."/>
            <person name="Palsikar V.B."/>
            <person name="Mitreva M."/>
            <person name="Wilson R.K."/>
        </authorList>
    </citation>
    <scope>NUCLEOTIDE SEQUENCE [LARGE SCALE GENOMIC DNA]</scope>
    <source>
        <strain evidence="1 2">ATCC 15930</strain>
    </source>
</reference>
<evidence type="ECO:0008006" key="3">
    <source>
        <dbReference type="Google" id="ProtNLM"/>
    </source>
</evidence>
<organism evidence="1 2">
    <name type="scientific">Hoylesella loescheii DSM 19665 = JCM 12249 = ATCC 15930</name>
    <dbReference type="NCBI Taxonomy" id="1122985"/>
    <lineage>
        <taxon>Bacteria</taxon>
        <taxon>Pseudomonadati</taxon>
        <taxon>Bacteroidota</taxon>
        <taxon>Bacteroidia</taxon>
        <taxon>Bacteroidales</taxon>
        <taxon>Prevotellaceae</taxon>
        <taxon>Hoylesella</taxon>
    </lineage>
</organism>
<sequence length="442" mass="49576">MPKLVRKKLKPTLKLTMKMKNKFGYVVAVAIGCMLSSACKEETVPLYAADGDGVYFSYGTKEALNATVNFADSILTAPKEIGVSLKLKLMGRDSDQPRRVVLKSRAVQGVAEATVVCPEVVFKPGEHDKTVTVLAQRPSQVDTTLQAEIYIDASDPASQIGEGIKDFQVFTIHVKEAYTKPSQWDGMGGSYFGTWSAAKQKLLVKVTKRNDFYTERDYFKFVQWNLAAIDSLRRQQQAAPQTAIDVDIPFTNDNTYGKPWYWTSLQDTYLGAYQSGSFVGLCNSMDITTANEYAQLGGNEATMKALNLRAVNLMMQRYNTFYLDGWRQGNSYKGSFYIPMLPNVAYELVEPQPWKDQQGGKTMIEKYYGPYSAAKYRFMINVWLAHKGADFVLNQMFPVMNEWGDVHWDASLGGEAAIKACNKLFREKASQGSYSFTFPVVP</sequence>
<dbReference type="AlphaFoldDB" id="A0A069QGU7"/>
<gene>
    <name evidence="1" type="ORF">HMPREF1991_01853</name>
</gene>
<evidence type="ECO:0000313" key="2">
    <source>
        <dbReference type="Proteomes" id="UP000027442"/>
    </source>
</evidence>
<accession>A0A069QGU7</accession>
<proteinExistence type="predicted"/>
<dbReference type="EMBL" id="JNGW01000078">
    <property type="protein sequence ID" value="KDR52078.1"/>
    <property type="molecule type" value="Genomic_DNA"/>
</dbReference>
<name>A0A069QGU7_HOYLO</name>
<dbReference type="PROSITE" id="PS51257">
    <property type="entry name" value="PROKAR_LIPOPROTEIN"/>
    <property type="match status" value="1"/>
</dbReference>
<dbReference type="HOGENOM" id="CLU_655291_0_0_10"/>